<name>A0A7S8HBJ6_9HYPH</name>
<keyword evidence="1" id="KW-1133">Transmembrane helix</keyword>
<feature type="transmembrane region" description="Helical" evidence="1">
    <location>
        <begin position="58"/>
        <end position="80"/>
    </location>
</feature>
<keyword evidence="1" id="KW-0472">Membrane</keyword>
<reference evidence="2 3" key="1">
    <citation type="submission" date="2020-06" db="EMBL/GenBank/DDBJ databases">
        <title>Genome sequence of 2 isolates from Red Sea Mangroves.</title>
        <authorList>
            <person name="Sefrji F."/>
            <person name="Michoud G."/>
            <person name="Merlino G."/>
            <person name="Daffonchio D."/>
        </authorList>
    </citation>
    <scope>NUCLEOTIDE SEQUENCE [LARGE SCALE GENOMIC DNA]</scope>
    <source>
        <strain evidence="2 3">R1DC25</strain>
    </source>
</reference>
<dbReference type="RefSeq" id="WP_213163788.1">
    <property type="nucleotide sequence ID" value="NZ_CP058214.1"/>
</dbReference>
<dbReference type="Pfam" id="PF08592">
    <property type="entry name" value="Anthrone_oxy"/>
    <property type="match status" value="1"/>
</dbReference>
<evidence type="ECO:0000313" key="2">
    <source>
        <dbReference type="EMBL" id="QPC42554.1"/>
    </source>
</evidence>
<evidence type="ECO:0000313" key="3">
    <source>
        <dbReference type="Proteomes" id="UP000593594"/>
    </source>
</evidence>
<gene>
    <name evidence="2" type="ORF">HW532_07445</name>
</gene>
<dbReference type="KEGG" id="kmn:HW532_07445"/>
<protein>
    <submittedName>
        <fullName evidence="2">DUF1772 domain-containing protein</fullName>
    </submittedName>
</protein>
<dbReference type="EMBL" id="CP058214">
    <property type="protein sequence ID" value="QPC42554.1"/>
    <property type="molecule type" value="Genomic_DNA"/>
</dbReference>
<sequence length="174" mass="18288">MLVRLAALAIAVTLLLTGAIAGFFYAYSVSAMPGLDLSAPVHAIPAMQGINVAVRNPVFFVSFFGTPVAALVAAGLCVLAGRRRAGLFLASAGLVYFAGAFLPTALVNVPMNRALAQVTAETAREAAEIWSAYSPRWTAWNTLRTVFSLASLMLVGLAIHAWAREAVRNAAARP</sequence>
<feature type="transmembrane region" description="Helical" evidence="1">
    <location>
        <begin position="143"/>
        <end position="163"/>
    </location>
</feature>
<proteinExistence type="predicted"/>
<keyword evidence="3" id="KW-1185">Reference proteome</keyword>
<dbReference type="AlphaFoldDB" id="A0A7S8HBJ6"/>
<organism evidence="2 3">
    <name type="scientific">Kaustia mangrovi</name>
    <dbReference type="NCBI Taxonomy" id="2593653"/>
    <lineage>
        <taxon>Bacteria</taxon>
        <taxon>Pseudomonadati</taxon>
        <taxon>Pseudomonadota</taxon>
        <taxon>Alphaproteobacteria</taxon>
        <taxon>Hyphomicrobiales</taxon>
        <taxon>Parvibaculaceae</taxon>
        <taxon>Kaustia</taxon>
    </lineage>
</organism>
<evidence type="ECO:0000256" key="1">
    <source>
        <dbReference type="SAM" id="Phobius"/>
    </source>
</evidence>
<dbReference type="Proteomes" id="UP000593594">
    <property type="component" value="Chromosome"/>
</dbReference>
<keyword evidence="1" id="KW-0812">Transmembrane</keyword>
<accession>A0A7S8HBJ6</accession>
<dbReference type="InterPro" id="IPR013901">
    <property type="entry name" value="Anthrone_oxy"/>
</dbReference>
<feature type="transmembrane region" description="Helical" evidence="1">
    <location>
        <begin position="87"/>
        <end position="106"/>
    </location>
</feature>